<evidence type="ECO:0000256" key="4">
    <source>
        <dbReference type="ARBA" id="ARBA00022801"/>
    </source>
</evidence>
<evidence type="ECO:0000256" key="2">
    <source>
        <dbReference type="ARBA" id="ARBA00022670"/>
    </source>
</evidence>
<evidence type="ECO:0000256" key="8">
    <source>
        <dbReference type="PIRSR" id="PIRSR623612-1"/>
    </source>
</evidence>
<evidence type="ECO:0000259" key="9">
    <source>
        <dbReference type="Pfam" id="PF01447"/>
    </source>
</evidence>
<feature type="active site" description="Proton donor" evidence="8">
    <location>
        <position position="516"/>
    </location>
</feature>
<evidence type="ECO:0000256" key="5">
    <source>
        <dbReference type="ARBA" id="ARBA00022833"/>
    </source>
</evidence>
<accession>A0A5S3UVW5</accession>
<dbReference type="RefSeq" id="WP_138538420.1">
    <property type="nucleotide sequence ID" value="NZ_CP045430.1"/>
</dbReference>
<dbReference type="Gene3D" id="3.10.170.10">
    <property type="match status" value="1"/>
</dbReference>
<evidence type="ECO:0000313" key="11">
    <source>
        <dbReference type="EMBL" id="QPB85745.1"/>
    </source>
</evidence>
<dbReference type="GO" id="GO:0046872">
    <property type="term" value="F:metal ion binding"/>
    <property type="evidence" value="ECO:0007669"/>
    <property type="project" value="UniProtKB-KW"/>
</dbReference>
<dbReference type="InterPro" id="IPR023612">
    <property type="entry name" value="Peptidase_M4"/>
</dbReference>
<proteinExistence type="inferred from homology"/>
<evidence type="ECO:0000256" key="3">
    <source>
        <dbReference type="ARBA" id="ARBA00022723"/>
    </source>
</evidence>
<evidence type="ECO:0000259" key="10">
    <source>
        <dbReference type="Pfam" id="PF02868"/>
    </source>
</evidence>
<protein>
    <submittedName>
        <fullName evidence="11">Peptidase</fullName>
    </submittedName>
</protein>
<dbReference type="AlphaFoldDB" id="A0A5S3UVW5"/>
<dbReference type="PRINTS" id="PR00730">
    <property type="entry name" value="THERMOLYSIN"/>
</dbReference>
<evidence type="ECO:0000256" key="7">
    <source>
        <dbReference type="ARBA" id="ARBA00023145"/>
    </source>
</evidence>
<dbReference type="PANTHER" id="PTHR33794">
    <property type="entry name" value="BACILLOLYSIN"/>
    <property type="match status" value="1"/>
</dbReference>
<gene>
    <name evidence="11" type="ORF">CWC22_022325</name>
</gene>
<dbReference type="Gene3D" id="1.10.390.10">
    <property type="entry name" value="Neutral Protease Domain 2"/>
    <property type="match status" value="1"/>
</dbReference>
<dbReference type="InterPro" id="IPR001570">
    <property type="entry name" value="Peptidase_M4_C_domain"/>
</dbReference>
<keyword evidence="2" id="KW-0645">Protease</keyword>
<feature type="active site" evidence="8">
    <location>
        <position position="409"/>
    </location>
</feature>
<dbReference type="InterPro" id="IPR013856">
    <property type="entry name" value="Peptidase_M4_domain"/>
</dbReference>
<feature type="domain" description="Peptidase M4" evidence="9">
    <location>
        <begin position="267"/>
        <end position="416"/>
    </location>
</feature>
<dbReference type="Gene3D" id="2.60.40.10">
    <property type="entry name" value="Immunoglobulins"/>
    <property type="match status" value="1"/>
</dbReference>
<keyword evidence="7" id="KW-0865">Zymogen</keyword>
<comment type="similarity">
    <text evidence="1">Belongs to the peptidase M4 family.</text>
</comment>
<dbReference type="PANTHER" id="PTHR33794:SF1">
    <property type="entry name" value="BACILLOLYSIN"/>
    <property type="match status" value="1"/>
</dbReference>
<name>A0A5S3UVW5_9GAMM</name>
<dbReference type="InterPro" id="IPR013783">
    <property type="entry name" value="Ig-like_fold"/>
</dbReference>
<organism evidence="11 12">
    <name type="scientific">Pseudoalteromonas rubra</name>
    <dbReference type="NCBI Taxonomy" id="43658"/>
    <lineage>
        <taxon>Bacteria</taxon>
        <taxon>Pseudomonadati</taxon>
        <taxon>Pseudomonadota</taxon>
        <taxon>Gammaproteobacteria</taxon>
        <taxon>Alteromonadales</taxon>
        <taxon>Pseudoalteromonadaceae</taxon>
        <taxon>Pseudoalteromonas</taxon>
    </lineage>
</organism>
<dbReference type="SUPFAM" id="SSF55486">
    <property type="entry name" value="Metalloproteases ('zincins'), catalytic domain"/>
    <property type="match status" value="1"/>
</dbReference>
<keyword evidence="4" id="KW-0378">Hydrolase</keyword>
<dbReference type="SUPFAM" id="SSF49299">
    <property type="entry name" value="PKD domain"/>
    <property type="match status" value="1"/>
</dbReference>
<dbReference type="STRING" id="43658.AT705_23895"/>
<dbReference type="EMBL" id="CP045430">
    <property type="protein sequence ID" value="QPB85745.1"/>
    <property type="molecule type" value="Genomic_DNA"/>
</dbReference>
<reference evidence="11 12" key="1">
    <citation type="submission" date="2019-10" db="EMBL/GenBank/DDBJ databases">
        <title>Pseudoalteromonas rubra S4059.</title>
        <authorList>
            <person name="Paulsen S."/>
            <person name="Wang X."/>
        </authorList>
    </citation>
    <scope>NUCLEOTIDE SEQUENCE [LARGE SCALE GENOMIC DNA]</scope>
    <source>
        <strain evidence="11 12">S4059</strain>
    </source>
</reference>
<dbReference type="Pfam" id="PF02868">
    <property type="entry name" value="Peptidase_M4_C"/>
    <property type="match status" value="1"/>
</dbReference>
<dbReference type="Pfam" id="PF01447">
    <property type="entry name" value="Peptidase_M4"/>
    <property type="match status" value="1"/>
</dbReference>
<evidence type="ECO:0000313" key="12">
    <source>
        <dbReference type="Proteomes" id="UP000305729"/>
    </source>
</evidence>
<dbReference type="GO" id="GO:0006508">
    <property type="term" value="P:proteolysis"/>
    <property type="evidence" value="ECO:0007669"/>
    <property type="project" value="UniProtKB-KW"/>
</dbReference>
<sequence length="1103" mass="121912">MTRLSAVLGAGAVTLFSTQAAASIESQALLNQQHLWSQLPTAAQSEHTSLNTKAQFVGTALTYRLEKAVGDQPKYEHYQAYYQGKPILDSQLIIARDMNGNVIQSMGKLLSGQVELTKQATVLKPDLKASVARHYQDNHTIIRGSTAAYLVVNGKLLDVTVVEVNRQGIAEQLVVDSAQGTVIRHHSRASFFSKETVSANTVLDSSFVPGGGIGGNDKLGAICYSPQPDSMQACTTYKYDEFTPTGQRLLFTDTNPNAIFAQFGGYPLIVKKELDSCTLENPYLSTFDARNSDTSPVSYSCGEKNENFDATKVTGNFDTWFTYSHASEAHFNAGVVMQYFHNQFAHLYPNQSSDCSTSGYCLKPLKQKVHSNTIFGTNKAFWDGEFVNYGSGDGYYFYSQATLSIAAHEIGHAITNWNSGIGAEGVDGAINEGFSDLVTIAVMDYFQNQASGAYSQSEYFTKQFTEQAGQYGQNRKWWFGWDAIYADQGVRFYELPSWDGTSIDHVADFSTGKTEHANGGVLRKAFYELVKTKQWSIQDAFKVFLRAQTAGCMFPNMSMDEYGYCLAEQTAFIEIAGKNADQRKADVSDVLLGVGIVADSNLSTLDANTRFSYNEVSYDISHLATDTIAQIHADWGDGTSSTWRKSDNQPIYPFLQQSHALPLNVLARAAVEVQFSDNNTKTAYRHFFSRLADVNCPPYQNSPQVHTGSLSIATHEISNIIGEYTSEVGARIPLARKRNYTLGFDKDLSGKKLTVLFDSDKDGEFAYTEKLIGNETISGNSATFSLNSSIPAGIGLMRIAISDDKYSYIHSCGVVDAGQVIDVMIDADSPNLPIIADFSYQILEGNKVQFINNSAANQAKQPGYSWQFGFDNQTSSDENPVIQFPENGGTFNISLTTRYQDGSDSDSNSQVLTLQPVSSCSASITDPSNAGVLYIDKLTFNYYSTVLHEVTGVAGYNASGYNFTALSDFSRSDNSYLTVVGSTNFLPRATIDNLYGNNQIGARFTVWLDKNHDDTFSKDEGHNGSNDYNYDYYTTDCHSRADGIEYCRVTSSKIIRLPWVSRDKLFTLRAKFEENPQHPLKQDACKSFTYGEVEDIQFKITRW</sequence>
<evidence type="ECO:0000256" key="1">
    <source>
        <dbReference type="ARBA" id="ARBA00009388"/>
    </source>
</evidence>
<dbReference type="GO" id="GO:0004222">
    <property type="term" value="F:metalloendopeptidase activity"/>
    <property type="evidence" value="ECO:0007669"/>
    <property type="project" value="InterPro"/>
</dbReference>
<dbReference type="InterPro" id="IPR035986">
    <property type="entry name" value="PKD_dom_sf"/>
</dbReference>
<evidence type="ECO:0000256" key="6">
    <source>
        <dbReference type="ARBA" id="ARBA00023049"/>
    </source>
</evidence>
<dbReference type="InterPro" id="IPR027268">
    <property type="entry name" value="Peptidase_M4/M1_CTD_sf"/>
</dbReference>
<dbReference type="Proteomes" id="UP000305729">
    <property type="component" value="Chromosome 2"/>
</dbReference>
<keyword evidence="5" id="KW-0862">Zinc</keyword>
<dbReference type="InterPro" id="IPR050728">
    <property type="entry name" value="Zinc_Metalloprotease_M4"/>
</dbReference>
<keyword evidence="6" id="KW-0482">Metalloprotease</keyword>
<keyword evidence="3" id="KW-0479">Metal-binding</keyword>
<feature type="domain" description="Peptidase M4 C-terminal" evidence="10">
    <location>
        <begin position="426"/>
        <end position="550"/>
    </location>
</feature>